<reference evidence="2 3" key="1">
    <citation type="submission" date="2019-03" db="EMBL/GenBank/DDBJ databases">
        <title>The complete genome sequence of Swingsia_sp. F3b2 LMG30590(T).</title>
        <authorList>
            <person name="Chua K.-O."/>
            <person name="Chan K.-G."/>
            <person name="See-Too W.-S."/>
        </authorList>
    </citation>
    <scope>NUCLEOTIDE SEQUENCE [LARGE SCALE GENOMIC DNA]</scope>
    <source>
        <strain evidence="2 3">F3b2</strain>
    </source>
</reference>
<evidence type="ECO:0000256" key="1">
    <source>
        <dbReference type="ARBA" id="ARBA00008007"/>
    </source>
</evidence>
<comment type="similarity">
    <text evidence="1">Belongs to the ComF/GntX family.</text>
</comment>
<evidence type="ECO:0000313" key="3">
    <source>
        <dbReference type="Proteomes" id="UP000318709"/>
    </source>
</evidence>
<gene>
    <name evidence="2" type="ORF">E3E12_00610</name>
</gene>
<dbReference type="Gene3D" id="3.40.50.2020">
    <property type="match status" value="1"/>
</dbReference>
<dbReference type="Proteomes" id="UP000318709">
    <property type="component" value="Chromosome"/>
</dbReference>
<accession>A0A4Y6U8Q0</accession>
<dbReference type="SUPFAM" id="SSF53271">
    <property type="entry name" value="PRTase-like"/>
    <property type="match status" value="1"/>
</dbReference>
<dbReference type="RefSeq" id="WP_141442590.1">
    <property type="nucleotide sequence ID" value="NZ_CP038231.1"/>
</dbReference>
<dbReference type="KEGG" id="swf:E3E12_00610"/>
<dbReference type="PANTHER" id="PTHR47505">
    <property type="entry name" value="DNA UTILIZATION PROTEIN YHGH"/>
    <property type="match status" value="1"/>
</dbReference>
<proteinExistence type="inferred from homology"/>
<keyword evidence="3" id="KW-1185">Reference proteome</keyword>
<dbReference type="InterPro" id="IPR029057">
    <property type="entry name" value="PRTase-like"/>
</dbReference>
<protein>
    <submittedName>
        <fullName evidence="2">ComF family protein</fullName>
    </submittedName>
</protein>
<name>A0A4Y6U8Q0_9PROT</name>
<sequence length="152" mass="15921">MAQMPLFRGEGTLGRGQGGAFSKALLVPVPLHIQALRRRGFNQSALIAKALAKLTGVELCLDALVRLRPTRPLEGLGRLERQAELCDVVATRAARCTMLHQRPVVLIDDVMTTGATAAACCQALKSSGAGPVAVLTAARVTEPGAAKADDKP</sequence>
<dbReference type="EMBL" id="CP038231">
    <property type="protein sequence ID" value="QDH12948.1"/>
    <property type="molecule type" value="Genomic_DNA"/>
</dbReference>
<dbReference type="AlphaFoldDB" id="A0A4Y6U8Q0"/>
<dbReference type="OrthoDB" id="9779910at2"/>
<organism evidence="2 3">
    <name type="scientific">Formicincola oecophyllae</name>
    <dbReference type="NCBI Taxonomy" id="2558361"/>
    <lineage>
        <taxon>Bacteria</taxon>
        <taxon>Pseudomonadati</taxon>
        <taxon>Pseudomonadota</taxon>
        <taxon>Alphaproteobacteria</taxon>
        <taxon>Acetobacterales</taxon>
        <taxon>Acetobacteraceae</taxon>
        <taxon>Formicincola</taxon>
    </lineage>
</organism>
<dbReference type="InterPro" id="IPR000836">
    <property type="entry name" value="PRTase_dom"/>
</dbReference>
<dbReference type="InterPro" id="IPR051910">
    <property type="entry name" value="ComF/GntX_DNA_util-trans"/>
</dbReference>
<evidence type="ECO:0000313" key="2">
    <source>
        <dbReference type="EMBL" id="QDH12948.1"/>
    </source>
</evidence>
<dbReference type="PANTHER" id="PTHR47505:SF1">
    <property type="entry name" value="DNA UTILIZATION PROTEIN YHGH"/>
    <property type="match status" value="1"/>
</dbReference>
<dbReference type="CDD" id="cd06223">
    <property type="entry name" value="PRTases_typeI"/>
    <property type="match status" value="1"/>
</dbReference>